<dbReference type="Proteomes" id="UP001500363">
    <property type="component" value="Unassembled WGS sequence"/>
</dbReference>
<comment type="caution">
    <text evidence="2">The sequence shown here is derived from an EMBL/GenBank/DDBJ whole genome shotgun (WGS) entry which is preliminary data.</text>
</comment>
<protein>
    <recommendedName>
        <fullName evidence="1">VOC domain-containing protein</fullName>
    </recommendedName>
</protein>
<accession>A0ABN2CHG5</accession>
<gene>
    <name evidence="2" type="ORF">GCM10009741_74520</name>
</gene>
<reference evidence="2 3" key="1">
    <citation type="journal article" date="2019" name="Int. J. Syst. Evol. Microbiol.">
        <title>The Global Catalogue of Microorganisms (GCM) 10K type strain sequencing project: providing services to taxonomists for standard genome sequencing and annotation.</title>
        <authorList>
            <consortium name="The Broad Institute Genomics Platform"/>
            <consortium name="The Broad Institute Genome Sequencing Center for Infectious Disease"/>
            <person name="Wu L."/>
            <person name="Ma J."/>
        </authorList>
    </citation>
    <scope>NUCLEOTIDE SEQUENCE [LARGE SCALE GENOMIC DNA]</scope>
    <source>
        <strain evidence="2 3">JCM 14303</strain>
    </source>
</reference>
<name>A0ABN2CHG5_9ACTN</name>
<dbReference type="PROSITE" id="PS51819">
    <property type="entry name" value="VOC"/>
    <property type="match status" value="1"/>
</dbReference>
<keyword evidence="3" id="KW-1185">Reference proteome</keyword>
<dbReference type="InterPro" id="IPR029068">
    <property type="entry name" value="Glyas_Bleomycin-R_OHBP_Dase"/>
</dbReference>
<dbReference type="InterPro" id="IPR037523">
    <property type="entry name" value="VOC_core"/>
</dbReference>
<dbReference type="Pfam" id="PF00903">
    <property type="entry name" value="Glyoxalase"/>
    <property type="match status" value="1"/>
</dbReference>
<evidence type="ECO:0000313" key="3">
    <source>
        <dbReference type="Proteomes" id="UP001500363"/>
    </source>
</evidence>
<evidence type="ECO:0000259" key="1">
    <source>
        <dbReference type="PROSITE" id="PS51819"/>
    </source>
</evidence>
<organism evidence="2 3">
    <name type="scientific">Kribbella lupini</name>
    <dbReference type="NCBI Taxonomy" id="291602"/>
    <lineage>
        <taxon>Bacteria</taxon>
        <taxon>Bacillati</taxon>
        <taxon>Actinomycetota</taxon>
        <taxon>Actinomycetes</taxon>
        <taxon>Propionibacteriales</taxon>
        <taxon>Kribbellaceae</taxon>
        <taxon>Kribbella</taxon>
    </lineage>
</organism>
<dbReference type="Gene3D" id="3.10.180.10">
    <property type="entry name" value="2,3-Dihydroxybiphenyl 1,2-Dioxygenase, domain 1"/>
    <property type="match status" value="1"/>
</dbReference>
<evidence type="ECO:0000313" key="2">
    <source>
        <dbReference type="EMBL" id="GAA1558664.1"/>
    </source>
</evidence>
<dbReference type="EMBL" id="BAAANC010000005">
    <property type="protein sequence ID" value="GAA1558664.1"/>
    <property type="molecule type" value="Genomic_DNA"/>
</dbReference>
<feature type="domain" description="VOC" evidence="1">
    <location>
        <begin position="5"/>
        <end position="116"/>
    </location>
</feature>
<dbReference type="SUPFAM" id="SSF54593">
    <property type="entry name" value="Glyoxalase/Bleomycin resistance protein/Dihydroxybiphenyl dioxygenase"/>
    <property type="match status" value="1"/>
</dbReference>
<proteinExistence type="predicted"/>
<sequence length="118" mass="12987">MDIPRLTHVRANVRDLATAITWYEDLLGVPAEGHWPPDAPTYAHFTLGPAQFAIGRYDPAPSAGVRFNLEVDDVDAWWARLGPTADVLEPLTTTPYGSRKFTIRDPDGNELGFVQAPA</sequence>
<dbReference type="InterPro" id="IPR004360">
    <property type="entry name" value="Glyas_Fos-R_dOase_dom"/>
</dbReference>
<dbReference type="RefSeq" id="WP_344182857.1">
    <property type="nucleotide sequence ID" value="NZ_BAAANC010000005.1"/>
</dbReference>